<dbReference type="Pfam" id="PF13444">
    <property type="entry name" value="Acetyltransf_5"/>
    <property type="match status" value="1"/>
</dbReference>
<name>A0A8S0W8U7_9GAMM</name>
<dbReference type="RefSeq" id="WP_174624509.1">
    <property type="nucleotide sequence ID" value="NZ_CADCXN010000013.1"/>
</dbReference>
<dbReference type="Gene3D" id="3.40.630.30">
    <property type="match status" value="1"/>
</dbReference>
<reference evidence="1 2" key="1">
    <citation type="submission" date="2020-02" db="EMBL/GenBank/DDBJ databases">
        <authorList>
            <person name="Hogendoorn C."/>
        </authorList>
    </citation>
    <scope>NUCLEOTIDE SEQUENCE [LARGE SCALE GENOMIC DNA]</scope>
    <source>
        <strain evidence="1">METHB21</strain>
    </source>
</reference>
<dbReference type="InterPro" id="IPR022484">
    <property type="entry name" value="PEP-CTERM/exosrtase_acylTfrase"/>
</dbReference>
<evidence type="ECO:0000313" key="1">
    <source>
        <dbReference type="EMBL" id="CAA9889504.1"/>
    </source>
</evidence>
<keyword evidence="1" id="KW-0012">Acyltransferase</keyword>
<dbReference type="AlphaFoldDB" id="A0A8S0W8U7"/>
<protein>
    <submittedName>
        <fullName evidence="1">PEP-CTERM/exosortase system-associated acyltransferase</fullName>
    </submittedName>
</protein>
<comment type="caution">
    <text evidence="1">The sequence shown here is derived from an EMBL/GenBank/DDBJ whole genome shotgun (WGS) entry which is preliminary data.</text>
</comment>
<proteinExistence type="predicted"/>
<keyword evidence="1" id="KW-0808">Transferase</keyword>
<dbReference type="GO" id="GO:0016746">
    <property type="term" value="F:acyltransferase activity"/>
    <property type="evidence" value="ECO:0007669"/>
    <property type="project" value="UniProtKB-KW"/>
</dbReference>
<gene>
    <name evidence="1" type="ORF">METHB2_110003</name>
</gene>
<organism evidence="1 2">
    <name type="scientific">Candidatus Methylobacter favarea</name>
    <dbReference type="NCBI Taxonomy" id="2707345"/>
    <lineage>
        <taxon>Bacteria</taxon>
        <taxon>Pseudomonadati</taxon>
        <taxon>Pseudomonadota</taxon>
        <taxon>Gammaproteobacteria</taxon>
        <taxon>Methylococcales</taxon>
        <taxon>Methylococcaceae</taxon>
        <taxon>Methylobacter</taxon>
    </lineage>
</organism>
<dbReference type="SUPFAM" id="SSF55729">
    <property type="entry name" value="Acyl-CoA N-acyltransferases (Nat)"/>
    <property type="match status" value="1"/>
</dbReference>
<dbReference type="InterPro" id="IPR016181">
    <property type="entry name" value="Acyl_CoA_acyltransferase"/>
</dbReference>
<evidence type="ECO:0000313" key="2">
    <source>
        <dbReference type="Proteomes" id="UP000494216"/>
    </source>
</evidence>
<dbReference type="NCBIfam" id="TIGR03694">
    <property type="entry name" value="exosort_acyl"/>
    <property type="match status" value="1"/>
</dbReference>
<accession>A0A8S0W8U7</accession>
<keyword evidence="2" id="KW-1185">Reference proteome</keyword>
<dbReference type="Proteomes" id="UP000494216">
    <property type="component" value="Unassembled WGS sequence"/>
</dbReference>
<dbReference type="EMBL" id="CADCXN010000013">
    <property type="protein sequence ID" value="CAA9889504.1"/>
    <property type="molecule type" value="Genomic_DNA"/>
</dbReference>
<sequence length="257" mass="29990">MTNNIQALVEYFEKYFSVEFALTQEQKNRVYGIRYRVYCEEFRYEAPEHFPEKQESDEFDEYSLHCLITHKERHIPAGCVRLVSVAGSNGKDLLPFEKYCAKSLDNEFIKDLNLERQTVCEISRLAVDGIFRRRSGEKSTRFGDVLDFTDQEKRTFSLIAVSGFLAATALTELTGRTNVFAMMEPFLPRLLKRSGIVFQRAGKDIDYHGIRAPYFIKTRSALDNMDINLKVLYDWLKIQIEDAYQTSIWNPESRVRT</sequence>